<keyword evidence="4" id="KW-1185">Reference proteome</keyword>
<comment type="similarity">
    <text evidence="2">Belongs to the peptidase S1 family. CLIP subfamily.</text>
</comment>
<dbReference type="KEGG" id="bany:112058359"/>
<evidence type="ECO:0000313" key="4">
    <source>
        <dbReference type="Proteomes" id="UP001652582"/>
    </source>
</evidence>
<organism evidence="4 5">
    <name type="scientific">Bicyclus anynana</name>
    <name type="common">Squinting bush brown butterfly</name>
    <dbReference type="NCBI Taxonomy" id="110368"/>
    <lineage>
        <taxon>Eukaryota</taxon>
        <taxon>Metazoa</taxon>
        <taxon>Ecdysozoa</taxon>
        <taxon>Arthropoda</taxon>
        <taxon>Hexapoda</taxon>
        <taxon>Insecta</taxon>
        <taxon>Pterygota</taxon>
        <taxon>Neoptera</taxon>
        <taxon>Endopterygota</taxon>
        <taxon>Lepidoptera</taxon>
        <taxon>Glossata</taxon>
        <taxon>Ditrysia</taxon>
        <taxon>Papilionoidea</taxon>
        <taxon>Nymphalidae</taxon>
        <taxon>Satyrinae</taxon>
        <taxon>Satyrini</taxon>
        <taxon>Mycalesina</taxon>
        <taxon>Bicyclus</taxon>
    </lineage>
</organism>
<dbReference type="InterPro" id="IPR009003">
    <property type="entry name" value="Peptidase_S1_PA"/>
</dbReference>
<dbReference type="InterPro" id="IPR001254">
    <property type="entry name" value="Trypsin_dom"/>
</dbReference>
<evidence type="ECO:0000256" key="1">
    <source>
        <dbReference type="ARBA" id="ARBA00023157"/>
    </source>
</evidence>
<gene>
    <name evidence="5" type="primary">LOC112058359</name>
</gene>
<dbReference type="Gene3D" id="2.40.10.10">
    <property type="entry name" value="Trypsin-like serine proteases"/>
    <property type="match status" value="1"/>
</dbReference>
<dbReference type="AlphaFoldDB" id="A0A6J1PAQ0"/>
<dbReference type="Proteomes" id="UP001652582">
    <property type="component" value="Chromosome 21"/>
</dbReference>
<name>A0A6J1PAQ0_BICAN</name>
<dbReference type="RefSeq" id="XP_023954896.2">
    <property type="nucleotide sequence ID" value="XM_024099128.2"/>
</dbReference>
<dbReference type="GO" id="GO:0004252">
    <property type="term" value="F:serine-type endopeptidase activity"/>
    <property type="evidence" value="ECO:0007669"/>
    <property type="project" value="UniProtKB-EC"/>
</dbReference>
<dbReference type="SUPFAM" id="SSF50494">
    <property type="entry name" value="Trypsin-like serine proteases"/>
    <property type="match status" value="1"/>
</dbReference>
<dbReference type="SMART" id="SM00020">
    <property type="entry name" value="Tryp_SPc"/>
    <property type="match status" value="1"/>
</dbReference>
<dbReference type="OrthoDB" id="6380398at2759"/>
<dbReference type="PROSITE" id="PS50240">
    <property type="entry name" value="TRYPSIN_DOM"/>
    <property type="match status" value="1"/>
</dbReference>
<evidence type="ECO:0000259" key="3">
    <source>
        <dbReference type="PROSITE" id="PS50240"/>
    </source>
</evidence>
<dbReference type="PANTHER" id="PTHR24256">
    <property type="entry name" value="TRYPTASE-RELATED"/>
    <property type="match status" value="1"/>
</dbReference>
<dbReference type="InterPro" id="IPR043504">
    <property type="entry name" value="Peptidase_S1_PA_chymotrypsin"/>
</dbReference>
<dbReference type="Pfam" id="PF00089">
    <property type="entry name" value="Trypsin"/>
    <property type="match status" value="1"/>
</dbReference>
<dbReference type="GeneID" id="112058359"/>
<dbReference type="GO" id="GO:0006508">
    <property type="term" value="P:proteolysis"/>
    <property type="evidence" value="ECO:0007669"/>
    <property type="project" value="UniProtKB-KW"/>
</dbReference>
<feature type="domain" description="Peptidase S1" evidence="3">
    <location>
        <begin position="1"/>
        <end position="173"/>
    </location>
</feature>
<dbReference type="InterPro" id="IPR051487">
    <property type="entry name" value="Ser/Thr_Proteases_Immune/Dev"/>
</dbReference>
<accession>A0A6J1PAQ0</accession>
<keyword evidence="1" id="KW-1015">Disulfide bond</keyword>
<sequence length="179" mass="20082">MEDKILAYAGHENLKKTNIVRKTRSPIVHERYDFEEIVNDIALVYLPRALPLGKNVMRIIITKSFPLSTKGTIAGWGVINDLTNEETILLKAITQTVKSKRTCSRVTSGPGMLCAGSLRSSDPRPAEGDSGSGLITQNYQLIGLLSYKMTALPALPVYTNVSYYYNWIKYHIKKRCMKN</sequence>
<reference evidence="5" key="1">
    <citation type="submission" date="2025-08" db="UniProtKB">
        <authorList>
            <consortium name="RefSeq"/>
        </authorList>
    </citation>
    <scope>IDENTIFICATION</scope>
</reference>
<evidence type="ECO:0000256" key="2">
    <source>
        <dbReference type="ARBA" id="ARBA00024195"/>
    </source>
</evidence>
<proteinExistence type="inferred from homology"/>
<evidence type="ECO:0000313" key="5">
    <source>
        <dbReference type="RefSeq" id="XP_023954896.2"/>
    </source>
</evidence>
<protein>
    <submittedName>
        <fullName evidence="5">Transmembrane protease serine 11C-like</fullName>
    </submittedName>
</protein>
<dbReference type="GO" id="GO:0090729">
    <property type="term" value="F:toxin activity"/>
    <property type="evidence" value="ECO:0007669"/>
    <property type="project" value="UniProtKB-KW"/>
</dbReference>
<dbReference type="GO" id="GO:0007586">
    <property type="term" value="P:digestion"/>
    <property type="evidence" value="ECO:0007669"/>
    <property type="project" value="UniProtKB-KW"/>
</dbReference>
<dbReference type="GO" id="GO:0005576">
    <property type="term" value="C:extracellular region"/>
    <property type="evidence" value="ECO:0007669"/>
    <property type="project" value="UniProtKB-SubCell"/>
</dbReference>